<keyword evidence="4 12" id="KW-1134">Transmembrane beta strand</keyword>
<dbReference type="Pfam" id="PF07715">
    <property type="entry name" value="Plug"/>
    <property type="match status" value="1"/>
</dbReference>
<keyword evidence="10" id="KW-0675">Receptor</keyword>
<keyword evidence="7" id="KW-0406">Ion transport</keyword>
<evidence type="ECO:0000256" key="14">
    <source>
        <dbReference type="RuleBase" id="RU003357"/>
    </source>
</evidence>
<dbReference type="Proteomes" id="UP000243924">
    <property type="component" value="Chromosome I"/>
</dbReference>
<dbReference type="Gene3D" id="2.40.170.20">
    <property type="entry name" value="TonB-dependent receptor, beta-barrel domain"/>
    <property type="match status" value="1"/>
</dbReference>
<dbReference type="GO" id="GO:0015344">
    <property type="term" value="F:siderophore uptake transmembrane transporter activity"/>
    <property type="evidence" value="ECO:0007669"/>
    <property type="project" value="TreeGrafter"/>
</dbReference>
<dbReference type="PANTHER" id="PTHR32552:SF90">
    <property type="entry name" value="METAL-PSEUDOPALINE RECEPTOR CNTO"/>
    <property type="match status" value="1"/>
</dbReference>
<evidence type="ECO:0000256" key="6">
    <source>
        <dbReference type="ARBA" id="ARBA00022729"/>
    </source>
</evidence>
<reference evidence="18" key="1">
    <citation type="submission" date="2016-10" db="EMBL/GenBank/DDBJ databases">
        <authorList>
            <person name="Varghese N."/>
            <person name="Submissions S."/>
        </authorList>
    </citation>
    <scope>NUCLEOTIDE SEQUENCE [LARGE SCALE GENOMIC DNA]</scope>
    <source>
        <strain evidence="18">CECT 8338</strain>
    </source>
</reference>
<organism evidence="17 18">
    <name type="scientific">Halopseudomonas salegens</name>
    <dbReference type="NCBI Taxonomy" id="1434072"/>
    <lineage>
        <taxon>Bacteria</taxon>
        <taxon>Pseudomonadati</taxon>
        <taxon>Pseudomonadota</taxon>
        <taxon>Gammaproteobacteria</taxon>
        <taxon>Pseudomonadales</taxon>
        <taxon>Pseudomonadaceae</taxon>
        <taxon>Halopseudomonas</taxon>
    </lineage>
</organism>
<dbReference type="InterPro" id="IPR000531">
    <property type="entry name" value="Beta-barrel_TonB"/>
</dbReference>
<dbReference type="InterPro" id="IPR010105">
    <property type="entry name" value="TonB_sidphr_rcpt"/>
</dbReference>
<evidence type="ECO:0000256" key="1">
    <source>
        <dbReference type="ARBA" id="ARBA00004571"/>
    </source>
</evidence>
<evidence type="ECO:0000256" key="13">
    <source>
        <dbReference type="PROSITE-ProRule" id="PRU10143"/>
    </source>
</evidence>
<sequence length="744" mass="82660">MLENNHICHESSPMSYLPFSPRFSLLPLCLAIAAATPGSIMAQDRATADTATPATSVETDNDALALDTMVVTGAADTEVAGGPVQGYRAKRSATGTRTDTELLQTPVSVQVISRDLMDDQQALSMDDALKNVSGVYVMQGPDGNTMDAFNIRGFQLDAYGATYLDGVKDFSRSPKETAGLERVEVLKGPAAIMYGRIEPGGMINRVSKQPQAGHFTRLQQQVGSNNLLRTTVDTNGAFTDDHRWLYRVNLAVENADGYKDHTDNQRVYLAPQASWQVNERTQVRTGFEYQSNERSWASTYGTIGDANGPVDISTSTNLHDKDDYYQDDSLTWQLSWQHALNDHWRIQQRLTYVDRSSKAEGSSLSAADQDGNYTRTYWGWEDEQTTIASTNIDLIGEFATGSIEHTLLAGVDYFDEEYDSGGWASGGTPQPSNIHNPNNHDAPYDQDYNISDYWYDNRNMGAYLQNQMALLDDRLHVLIGARYDSADYTYHYGGNGFNPTDSELTWRGGVLYQLNPAVAVYASYVEGFGKSNFSWGSGEIFDPQTSHQYEVGTKLQLTPELNLTVAAFELVKDNLTMADPNDITRTILAGEATSKGLELDLTGQLTPNWKMVAAYAYTDVRYTRSDQFQGERLHSIPRHGASLWNTYAFGSSGWEVGAGLTYRSERLGVQQGNQPALYPYTMDAYTLVDMMVAYEFPLRDMTAKAQLNVNNLTDEVYHPATYGRNSRIDQGEPRRIVASLNLSF</sequence>
<dbReference type="PROSITE" id="PS52016">
    <property type="entry name" value="TONB_DEPENDENT_REC_3"/>
    <property type="match status" value="1"/>
</dbReference>
<dbReference type="PROSITE" id="PS00430">
    <property type="entry name" value="TONB_DEPENDENT_REC_1"/>
    <property type="match status" value="1"/>
</dbReference>
<evidence type="ECO:0000313" key="17">
    <source>
        <dbReference type="EMBL" id="SDU03549.1"/>
    </source>
</evidence>
<keyword evidence="5 12" id="KW-0812">Transmembrane</keyword>
<dbReference type="InterPro" id="IPR036942">
    <property type="entry name" value="Beta-barrel_TonB_sf"/>
</dbReference>
<dbReference type="InterPro" id="IPR039426">
    <property type="entry name" value="TonB-dep_rcpt-like"/>
</dbReference>
<keyword evidence="3 12" id="KW-0813">Transport</keyword>
<keyword evidence="11 12" id="KW-0998">Cell outer membrane</keyword>
<dbReference type="STRING" id="1434072.SAMN05216210_1362"/>
<evidence type="ECO:0000256" key="5">
    <source>
        <dbReference type="ARBA" id="ARBA00022692"/>
    </source>
</evidence>
<dbReference type="GO" id="GO:0015891">
    <property type="term" value="P:siderophore transport"/>
    <property type="evidence" value="ECO:0007669"/>
    <property type="project" value="InterPro"/>
</dbReference>
<dbReference type="CDD" id="cd01347">
    <property type="entry name" value="ligand_gated_channel"/>
    <property type="match status" value="1"/>
</dbReference>
<feature type="domain" description="TonB-dependent receptor-like beta-barrel" evidence="15">
    <location>
        <begin position="275"/>
        <end position="712"/>
    </location>
</feature>
<evidence type="ECO:0000256" key="8">
    <source>
        <dbReference type="ARBA" id="ARBA00023077"/>
    </source>
</evidence>
<accession>A0A1H2F891</accession>
<dbReference type="InterPro" id="IPR012910">
    <property type="entry name" value="Plug_dom"/>
</dbReference>
<protein>
    <submittedName>
        <fullName evidence="17">Iron complex outermembrane recepter protein</fullName>
    </submittedName>
</protein>
<evidence type="ECO:0000256" key="9">
    <source>
        <dbReference type="ARBA" id="ARBA00023136"/>
    </source>
</evidence>
<dbReference type="FunFam" id="2.170.130.10:FF:000001">
    <property type="entry name" value="Catecholate siderophore TonB-dependent receptor"/>
    <property type="match status" value="1"/>
</dbReference>
<dbReference type="Gene3D" id="2.170.130.10">
    <property type="entry name" value="TonB-dependent receptor, plug domain"/>
    <property type="match status" value="1"/>
</dbReference>
<keyword evidence="18" id="KW-1185">Reference proteome</keyword>
<keyword evidence="6" id="KW-0732">Signal</keyword>
<dbReference type="NCBIfam" id="TIGR01783">
    <property type="entry name" value="TonB-siderophor"/>
    <property type="match status" value="1"/>
</dbReference>
<evidence type="ECO:0000256" key="4">
    <source>
        <dbReference type="ARBA" id="ARBA00022452"/>
    </source>
</evidence>
<feature type="domain" description="TonB-dependent receptor plug" evidence="16">
    <location>
        <begin position="103"/>
        <end position="201"/>
    </location>
</feature>
<evidence type="ECO:0000256" key="12">
    <source>
        <dbReference type="PROSITE-ProRule" id="PRU01360"/>
    </source>
</evidence>
<comment type="subcellular location">
    <subcellularLocation>
        <location evidence="1 12">Cell outer membrane</location>
        <topology evidence="1 12">Multi-pass membrane protein</topology>
    </subcellularLocation>
</comment>
<evidence type="ECO:0000259" key="15">
    <source>
        <dbReference type="Pfam" id="PF00593"/>
    </source>
</evidence>
<dbReference type="InterPro" id="IPR037066">
    <property type="entry name" value="Plug_dom_sf"/>
</dbReference>
<proteinExistence type="inferred from homology"/>
<keyword evidence="8 13" id="KW-0798">TonB box</keyword>
<name>A0A1H2F891_9GAMM</name>
<keyword evidence="9 12" id="KW-0472">Membrane</keyword>
<dbReference type="Pfam" id="PF00593">
    <property type="entry name" value="TonB_dep_Rec_b-barrel"/>
    <property type="match status" value="1"/>
</dbReference>
<dbReference type="GO" id="GO:0009279">
    <property type="term" value="C:cell outer membrane"/>
    <property type="evidence" value="ECO:0007669"/>
    <property type="project" value="UniProtKB-SubCell"/>
</dbReference>
<dbReference type="PANTHER" id="PTHR32552">
    <property type="entry name" value="FERRICHROME IRON RECEPTOR-RELATED"/>
    <property type="match status" value="1"/>
</dbReference>
<gene>
    <name evidence="17" type="ORF">SAMN05216210_1362</name>
</gene>
<dbReference type="EMBL" id="LT629787">
    <property type="protein sequence ID" value="SDU03549.1"/>
    <property type="molecule type" value="Genomic_DNA"/>
</dbReference>
<feature type="short sequence motif" description="TonB box" evidence="13">
    <location>
        <begin position="68"/>
        <end position="74"/>
    </location>
</feature>
<dbReference type="SUPFAM" id="SSF56935">
    <property type="entry name" value="Porins"/>
    <property type="match status" value="1"/>
</dbReference>
<evidence type="ECO:0000256" key="3">
    <source>
        <dbReference type="ARBA" id="ARBA00022448"/>
    </source>
</evidence>
<evidence type="ECO:0000256" key="11">
    <source>
        <dbReference type="ARBA" id="ARBA00023237"/>
    </source>
</evidence>
<dbReference type="InterPro" id="IPR010916">
    <property type="entry name" value="TonB_box_CS"/>
</dbReference>
<evidence type="ECO:0000256" key="2">
    <source>
        <dbReference type="ARBA" id="ARBA00009810"/>
    </source>
</evidence>
<dbReference type="AlphaFoldDB" id="A0A1H2F891"/>
<evidence type="ECO:0000256" key="10">
    <source>
        <dbReference type="ARBA" id="ARBA00023170"/>
    </source>
</evidence>
<evidence type="ECO:0000313" key="18">
    <source>
        <dbReference type="Proteomes" id="UP000243924"/>
    </source>
</evidence>
<dbReference type="GO" id="GO:0038023">
    <property type="term" value="F:signaling receptor activity"/>
    <property type="evidence" value="ECO:0007669"/>
    <property type="project" value="InterPro"/>
</dbReference>
<evidence type="ECO:0000256" key="7">
    <source>
        <dbReference type="ARBA" id="ARBA00023065"/>
    </source>
</evidence>
<comment type="similarity">
    <text evidence="2 12 14">Belongs to the TonB-dependent receptor family.</text>
</comment>
<evidence type="ECO:0000259" key="16">
    <source>
        <dbReference type="Pfam" id="PF07715"/>
    </source>
</evidence>